<evidence type="ECO:0000256" key="1">
    <source>
        <dbReference type="ARBA" id="ARBA00004651"/>
    </source>
</evidence>
<feature type="transmembrane region" description="Helical" evidence="8">
    <location>
        <begin position="26"/>
        <end position="47"/>
    </location>
</feature>
<sequence length="170" mass="19074">MPELWWAEARNDYNRLATLTRRVDSYVSDIVLLSFANNLYFICIQLLNSFKPMRDMVQTVYFCFSFGFLLARTAAVSLYAASVHDESLLPAPILYSVSGSSYSMEVVRFLTQVTTDNIGLTGMKFFSITRSLVLTVAGTIVTYELVLVQFNAVQQVDSSSINITNACMVK</sequence>
<evidence type="ECO:0000256" key="3">
    <source>
        <dbReference type="ARBA" id="ARBA00022475"/>
    </source>
</evidence>
<evidence type="ECO:0000256" key="2">
    <source>
        <dbReference type="ARBA" id="ARBA00005327"/>
    </source>
</evidence>
<dbReference type="PANTHER" id="PTHR21421:SF29">
    <property type="entry name" value="GUSTATORY RECEPTOR 5A FOR TREHALOSE-RELATED"/>
    <property type="match status" value="1"/>
</dbReference>
<dbReference type="InterPro" id="IPR009318">
    <property type="entry name" value="Gustatory_rcpt"/>
</dbReference>
<comment type="similarity">
    <text evidence="2">Belongs to the insect chemoreceptor superfamily. Gustatory receptor (GR) family. Gr5a subfamily.</text>
</comment>
<keyword evidence="4 8" id="KW-0812">Transmembrane</keyword>
<dbReference type="Pfam" id="PF06151">
    <property type="entry name" value="Trehalose_recp"/>
    <property type="match status" value="1"/>
</dbReference>
<dbReference type="PANTHER" id="PTHR21421">
    <property type="entry name" value="GUSTATORY RECEPTOR"/>
    <property type="match status" value="1"/>
</dbReference>
<proteinExistence type="evidence at transcript level"/>
<evidence type="ECO:0000256" key="5">
    <source>
        <dbReference type="ARBA" id="ARBA00022989"/>
    </source>
</evidence>
<reference evidence="9" key="1">
    <citation type="submission" date="2019-04" db="EMBL/GenBank/DDBJ databases">
        <authorList>
            <person name="Guo B."/>
            <person name="Lu P."/>
        </authorList>
    </citation>
    <scope>NUCLEOTIDE SEQUENCE</scope>
</reference>
<evidence type="ECO:0000256" key="7">
    <source>
        <dbReference type="ARBA" id="ARBA00023170"/>
    </source>
</evidence>
<evidence type="ECO:0000256" key="4">
    <source>
        <dbReference type="ARBA" id="ARBA00022692"/>
    </source>
</evidence>
<keyword evidence="5 8" id="KW-1133">Transmembrane helix</keyword>
<name>A0A857N3T1_9HYME</name>
<organism evidence="9">
    <name type="scientific">Sirex nitobei</name>
    <dbReference type="NCBI Taxonomy" id="1602346"/>
    <lineage>
        <taxon>Eukaryota</taxon>
        <taxon>Metazoa</taxon>
        <taxon>Ecdysozoa</taxon>
        <taxon>Arthropoda</taxon>
        <taxon>Hexapoda</taxon>
        <taxon>Insecta</taxon>
        <taxon>Pterygota</taxon>
        <taxon>Neoptera</taxon>
        <taxon>Endopterygota</taxon>
        <taxon>Hymenoptera</taxon>
        <taxon>Siricoidea</taxon>
        <taxon>Siricidae</taxon>
        <taxon>Sirex</taxon>
    </lineage>
</organism>
<evidence type="ECO:0000256" key="6">
    <source>
        <dbReference type="ARBA" id="ARBA00023136"/>
    </source>
</evidence>
<dbReference type="AlphaFoldDB" id="A0A857N3T1"/>
<keyword evidence="3" id="KW-1003">Cell membrane</keyword>
<evidence type="ECO:0000256" key="8">
    <source>
        <dbReference type="SAM" id="Phobius"/>
    </source>
</evidence>
<comment type="subcellular location">
    <subcellularLocation>
        <location evidence="1">Cell membrane</location>
        <topology evidence="1">Multi-pass membrane protein</topology>
    </subcellularLocation>
</comment>
<feature type="transmembrane region" description="Helical" evidence="8">
    <location>
        <begin position="132"/>
        <end position="150"/>
    </location>
</feature>
<feature type="transmembrane region" description="Helical" evidence="8">
    <location>
        <begin position="59"/>
        <end position="81"/>
    </location>
</feature>
<evidence type="ECO:0000313" key="9">
    <source>
        <dbReference type="EMBL" id="QHN69210.1"/>
    </source>
</evidence>
<keyword evidence="7 9" id="KW-0675">Receptor</keyword>
<protein>
    <submittedName>
        <fullName evidence="9">Gustatory receptor 5a</fullName>
    </submittedName>
</protein>
<dbReference type="GO" id="GO:0033041">
    <property type="term" value="F:sweet taste receptor activity"/>
    <property type="evidence" value="ECO:0007669"/>
    <property type="project" value="TreeGrafter"/>
</dbReference>
<accession>A0A857N3T1</accession>
<dbReference type="EMBL" id="MK749113">
    <property type="protein sequence ID" value="QHN69210.1"/>
    <property type="molecule type" value="mRNA"/>
</dbReference>
<keyword evidence="6 8" id="KW-0472">Membrane</keyword>
<dbReference type="GO" id="GO:0005886">
    <property type="term" value="C:plasma membrane"/>
    <property type="evidence" value="ECO:0007669"/>
    <property type="project" value="UniProtKB-SubCell"/>
</dbReference>